<dbReference type="Gene3D" id="3.40.50.9100">
    <property type="entry name" value="Dehydroquinase, class II"/>
    <property type="match status" value="1"/>
</dbReference>
<feature type="binding site" evidence="9 11">
    <location>
        <position position="88"/>
    </location>
    <ligand>
        <name>substrate</name>
    </ligand>
</feature>
<dbReference type="SUPFAM" id="SSF52304">
    <property type="entry name" value="Type II 3-dehydroquinate dehydratase"/>
    <property type="match status" value="1"/>
</dbReference>
<dbReference type="GO" id="GO:0019631">
    <property type="term" value="P:quinate catabolic process"/>
    <property type="evidence" value="ECO:0007669"/>
    <property type="project" value="TreeGrafter"/>
</dbReference>
<evidence type="ECO:0000256" key="1">
    <source>
        <dbReference type="ARBA" id="ARBA00001864"/>
    </source>
</evidence>
<evidence type="ECO:0000256" key="6">
    <source>
        <dbReference type="ARBA" id="ARBA00012060"/>
    </source>
</evidence>
<dbReference type="PROSITE" id="PS01029">
    <property type="entry name" value="DEHYDROQUINASE_II"/>
    <property type="match status" value="1"/>
</dbReference>
<dbReference type="InterPro" id="IPR001874">
    <property type="entry name" value="DHquinase_II"/>
</dbReference>
<evidence type="ECO:0000256" key="4">
    <source>
        <dbReference type="ARBA" id="ARBA00011037"/>
    </source>
</evidence>
<evidence type="ECO:0000256" key="11">
    <source>
        <dbReference type="PIRSR" id="PIRSR001399-2"/>
    </source>
</evidence>
<keyword evidence="7 9" id="KW-0057">Aromatic amino acid biosynthesis</keyword>
<feature type="site" description="Transition state stabilizer" evidence="9 12">
    <location>
        <position position="21"/>
    </location>
</feature>
<feature type="binding site" evidence="9 11">
    <location>
        <position position="112"/>
    </location>
    <ligand>
        <name>substrate</name>
    </ligand>
</feature>
<dbReference type="PIRSF" id="PIRSF001399">
    <property type="entry name" value="DHquinase_II"/>
    <property type="match status" value="1"/>
</dbReference>
<dbReference type="GO" id="GO:0009073">
    <property type="term" value="P:aromatic amino acid family biosynthetic process"/>
    <property type="evidence" value="ECO:0007669"/>
    <property type="project" value="UniProtKB-KW"/>
</dbReference>
<comment type="catalytic activity">
    <reaction evidence="1 9">
        <text>3-dehydroquinate = 3-dehydroshikimate + H2O</text>
        <dbReference type="Rhea" id="RHEA:21096"/>
        <dbReference type="ChEBI" id="CHEBI:15377"/>
        <dbReference type="ChEBI" id="CHEBI:16630"/>
        <dbReference type="ChEBI" id="CHEBI:32364"/>
        <dbReference type="EC" id="4.2.1.10"/>
    </reaction>
</comment>
<evidence type="ECO:0000256" key="10">
    <source>
        <dbReference type="PIRSR" id="PIRSR001399-1"/>
    </source>
</evidence>
<evidence type="ECO:0000313" key="14">
    <source>
        <dbReference type="Proteomes" id="UP000216147"/>
    </source>
</evidence>
<comment type="pathway">
    <text evidence="3 9">Metabolic intermediate biosynthesis; chorismate biosynthesis; chorismate from D-erythrose 4-phosphate and phosphoenolpyruvate: step 3/7.</text>
</comment>
<dbReference type="EC" id="4.2.1.10" evidence="6 9"/>
<comment type="caution">
    <text evidence="13">The sequence shown here is derived from an EMBL/GenBank/DDBJ whole genome shotgun (WGS) entry which is preliminary data.</text>
</comment>
<evidence type="ECO:0000256" key="3">
    <source>
        <dbReference type="ARBA" id="ARBA00004902"/>
    </source>
</evidence>
<feature type="binding site" evidence="9 11">
    <location>
        <position position="81"/>
    </location>
    <ligand>
        <name>substrate</name>
    </ligand>
</feature>
<dbReference type="HAMAP" id="MF_00169">
    <property type="entry name" value="AroQ"/>
    <property type="match status" value="1"/>
</dbReference>
<comment type="function">
    <text evidence="2 9">Catalyzes a trans-dehydration via an enolate intermediate.</text>
</comment>
<evidence type="ECO:0000256" key="7">
    <source>
        <dbReference type="ARBA" id="ARBA00023141"/>
    </source>
</evidence>
<dbReference type="UniPathway" id="UPA00053">
    <property type="reaction ID" value="UER00086"/>
</dbReference>
<feature type="active site" description="Proton donor" evidence="9 10">
    <location>
        <position position="101"/>
    </location>
</feature>
<dbReference type="GO" id="GO:0009423">
    <property type="term" value="P:chorismate biosynthetic process"/>
    <property type="evidence" value="ECO:0007669"/>
    <property type="project" value="UniProtKB-UniRule"/>
</dbReference>
<dbReference type="Proteomes" id="UP000216147">
    <property type="component" value="Unassembled WGS sequence"/>
</dbReference>
<feature type="active site" description="Proton acceptor" evidence="9 10">
    <location>
        <position position="26"/>
    </location>
</feature>
<dbReference type="CDD" id="cd00466">
    <property type="entry name" value="DHQase_II"/>
    <property type="match status" value="1"/>
</dbReference>
<gene>
    <name evidence="9" type="primary">aroQ</name>
    <name evidence="13" type="ORF">B7Y86_08290</name>
</gene>
<dbReference type="GO" id="GO:0008652">
    <property type="term" value="P:amino acid biosynthetic process"/>
    <property type="evidence" value="ECO:0007669"/>
    <property type="project" value="UniProtKB-KW"/>
</dbReference>
<organism evidence="13 14">
    <name type="scientific">Brevundimonas subvibrioides</name>
    <dbReference type="NCBI Taxonomy" id="74313"/>
    <lineage>
        <taxon>Bacteria</taxon>
        <taxon>Pseudomonadati</taxon>
        <taxon>Pseudomonadota</taxon>
        <taxon>Alphaproteobacteria</taxon>
        <taxon>Caulobacterales</taxon>
        <taxon>Caulobacteraceae</taxon>
        <taxon>Brevundimonas</taxon>
    </lineage>
</organism>
<evidence type="ECO:0000256" key="8">
    <source>
        <dbReference type="ARBA" id="ARBA00023239"/>
    </source>
</evidence>
<evidence type="ECO:0000256" key="12">
    <source>
        <dbReference type="PIRSR" id="PIRSR001399-3"/>
    </source>
</evidence>
<proteinExistence type="inferred from homology"/>
<evidence type="ECO:0000256" key="2">
    <source>
        <dbReference type="ARBA" id="ARBA00003924"/>
    </source>
</evidence>
<dbReference type="EMBL" id="NCEQ01000007">
    <property type="protein sequence ID" value="OYX56760.1"/>
    <property type="molecule type" value="Genomic_DNA"/>
</dbReference>
<dbReference type="InterPro" id="IPR036441">
    <property type="entry name" value="DHquinase_II_sf"/>
</dbReference>
<dbReference type="GO" id="GO:0003855">
    <property type="term" value="F:3-dehydroquinate dehydratase activity"/>
    <property type="evidence" value="ECO:0007669"/>
    <property type="project" value="UniProtKB-UniRule"/>
</dbReference>
<keyword evidence="9" id="KW-0028">Amino-acid biosynthesis</keyword>
<sequence>MPETPVLYVLNGPNLNLLGVREPHIYGRDTLADVQALCETAAEGATVVFRQSNHEGELVDWIQEARTEAVALVINPAAYSHTSIALLDALKALTIPVVECHLSNPGAREEFRRHSYVSLAAAGIVSGFGAHSYELAVKAALRLARERSASPAR</sequence>
<dbReference type="AlphaFoldDB" id="A0A258HIE8"/>
<accession>A0A258HIE8</accession>
<dbReference type="NCBIfam" id="NF003806">
    <property type="entry name" value="PRK05395.1-3"/>
    <property type="match status" value="1"/>
</dbReference>
<evidence type="ECO:0000256" key="9">
    <source>
        <dbReference type="HAMAP-Rule" id="MF_00169"/>
    </source>
</evidence>
<dbReference type="InterPro" id="IPR018509">
    <property type="entry name" value="DHquinase_II_CS"/>
</dbReference>
<reference evidence="13 14" key="1">
    <citation type="submission" date="2017-03" db="EMBL/GenBank/DDBJ databases">
        <title>Lifting the veil on microbial sulfur biogeochemistry in mining wastewaters.</title>
        <authorList>
            <person name="Kantor R.S."/>
            <person name="Colenbrander Nelson T."/>
            <person name="Marshall S."/>
            <person name="Bennett D."/>
            <person name="Apte S."/>
            <person name="Camacho D."/>
            <person name="Thomas B.C."/>
            <person name="Warren L.A."/>
            <person name="Banfield J.F."/>
        </authorList>
    </citation>
    <scope>NUCLEOTIDE SEQUENCE [LARGE SCALE GENOMIC DNA]</scope>
    <source>
        <strain evidence="13">32-68-21</strain>
    </source>
</reference>
<keyword evidence="8 9" id="KW-0456">Lyase</keyword>
<dbReference type="Pfam" id="PF01220">
    <property type="entry name" value="DHquinase_II"/>
    <property type="match status" value="1"/>
</dbReference>
<dbReference type="NCBIfam" id="NF003805">
    <property type="entry name" value="PRK05395.1-2"/>
    <property type="match status" value="1"/>
</dbReference>
<evidence type="ECO:0000313" key="13">
    <source>
        <dbReference type="EMBL" id="OYX56760.1"/>
    </source>
</evidence>
<protein>
    <recommendedName>
        <fullName evidence="6 9">3-dehydroquinate dehydratase</fullName>
        <shortName evidence="9">3-dehydroquinase</shortName>
        <ecNumber evidence="6 9">4.2.1.10</ecNumber>
    </recommendedName>
    <alternativeName>
        <fullName evidence="9">Type II DHQase</fullName>
    </alternativeName>
</protein>
<comment type="similarity">
    <text evidence="4 9">Belongs to the type-II 3-dehydroquinase family.</text>
</comment>
<name>A0A258HIE8_9CAUL</name>
<dbReference type="NCBIfam" id="NF003807">
    <property type="entry name" value="PRK05395.1-4"/>
    <property type="match status" value="1"/>
</dbReference>
<dbReference type="PANTHER" id="PTHR21272">
    <property type="entry name" value="CATABOLIC 3-DEHYDROQUINASE"/>
    <property type="match status" value="1"/>
</dbReference>
<dbReference type="NCBIfam" id="TIGR01088">
    <property type="entry name" value="aroQ"/>
    <property type="match status" value="1"/>
</dbReference>
<evidence type="ECO:0000256" key="5">
    <source>
        <dbReference type="ARBA" id="ARBA00011193"/>
    </source>
</evidence>
<comment type="subunit">
    <text evidence="5 9">Homododecamer.</text>
</comment>
<feature type="binding site" evidence="9 11">
    <location>
        <position position="75"/>
    </location>
    <ligand>
        <name>substrate</name>
    </ligand>
</feature>
<dbReference type="PANTHER" id="PTHR21272:SF3">
    <property type="entry name" value="CATABOLIC 3-DEHYDROQUINASE"/>
    <property type="match status" value="1"/>
</dbReference>
<feature type="binding site" evidence="9 11">
    <location>
        <begin position="102"/>
        <end position="103"/>
    </location>
    <ligand>
        <name>substrate</name>
    </ligand>
</feature>